<dbReference type="GO" id="GO:0019645">
    <property type="term" value="P:anaerobic electron transport chain"/>
    <property type="evidence" value="ECO:0007669"/>
    <property type="project" value="TreeGrafter"/>
</dbReference>
<dbReference type="GO" id="GO:0042279">
    <property type="term" value="F:nitrite reductase (cytochrome, ammonia-forming) activity"/>
    <property type="evidence" value="ECO:0007669"/>
    <property type="project" value="UniProtKB-EC"/>
</dbReference>
<organism evidence="11 12">
    <name type="scientific">Anoxynatronum buryatiense</name>
    <dbReference type="NCBI Taxonomy" id="489973"/>
    <lineage>
        <taxon>Bacteria</taxon>
        <taxon>Bacillati</taxon>
        <taxon>Bacillota</taxon>
        <taxon>Clostridia</taxon>
        <taxon>Eubacteriales</taxon>
        <taxon>Clostridiaceae</taxon>
        <taxon>Anoxynatronum</taxon>
    </lineage>
</organism>
<dbReference type="CDD" id="cd00548">
    <property type="entry name" value="NrfA-like"/>
    <property type="match status" value="1"/>
</dbReference>
<reference evidence="11" key="1">
    <citation type="submission" date="2017-05" db="EMBL/GenBank/DDBJ databases">
        <authorList>
            <person name="Varghese N."/>
            <person name="Submissions S."/>
        </authorList>
    </citation>
    <scope>NUCLEOTIDE SEQUENCE</scope>
    <source>
        <strain evidence="11">Su22</strain>
    </source>
</reference>
<dbReference type="InterPro" id="IPR003321">
    <property type="entry name" value="Cyt_c552"/>
</dbReference>
<evidence type="ECO:0000256" key="4">
    <source>
        <dbReference type="ARBA" id="ARBA00022617"/>
    </source>
</evidence>
<evidence type="ECO:0000313" key="12">
    <source>
        <dbReference type="Proteomes" id="UP001158066"/>
    </source>
</evidence>
<name>A0AA45WYK5_9CLOT</name>
<gene>
    <name evidence="11" type="ORF">SAMN06296020_11737</name>
</gene>
<evidence type="ECO:0000256" key="5">
    <source>
        <dbReference type="ARBA" id="ARBA00022723"/>
    </source>
</evidence>
<proteinExistence type="inferred from homology"/>
<dbReference type="PIRSF" id="PIRSF000243">
    <property type="entry name" value="Cyt_c552"/>
    <property type="match status" value="1"/>
</dbReference>
<evidence type="ECO:0000313" key="11">
    <source>
        <dbReference type="EMBL" id="SMP68643.1"/>
    </source>
</evidence>
<dbReference type="Proteomes" id="UP001158066">
    <property type="component" value="Unassembled WGS sequence"/>
</dbReference>
<evidence type="ECO:0000256" key="3">
    <source>
        <dbReference type="ARBA" id="ARBA00011887"/>
    </source>
</evidence>
<evidence type="ECO:0000256" key="9">
    <source>
        <dbReference type="ARBA" id="ARBA00023004"/>
    </source>
</evidence>
<dbReference type="Pfam" id="PF02335">
    <property type="entry name" value="Cytochrom_C552"/>
    <property type="match status" value="1"/>
</dbReference>
<dbReference type="GO" id="GO:0020037">
    <property type="term" value="F:heme binding"/>
    <property type="evidence" value="ECO:0007669"/>
    <property type="project" value="TreeGrafter"/>
</dbReference>
<keyword evidence="7" id="KW-0106">Calcium</keyword>
<dbReference type="InterPro" id="IPR036280">
    <property type="entry name" value="Multihaem_cyt_sf"/>
</dbReference>
<dbReference type="EC" id="1.7.2.2" evidence="3"/>
<dbReference type="PANTHER" id="PTHR30633:SF0">
    <property type="entry name" value="CYTOCHROME C-552"/>
    <property type="match status" value="1"/>
</dbReference>
<comment type="similarity">
    <text evidence="2">Belongs to the cytochrome c-552 family.</text>
</comment>
<keyword evidence="5" id="KW-0479">Metal-binding</keyword>
<sequence length="398" mass="45189">MRGKLNRRTSIIILAMATIVAIFAIAVHQDRTVEIEIIRAEAWAEQYPDQYRTYLQNEEMVRTTFGGSEPIDYLEKYPELLTIYDGVGFSIEYLRARGHVYALEDVIHTERGKPGASCLACKTPDYVAMEATHGSALYAMDFNEMAAQAHSGVSCYDCHRNEPGVLHITRGHLEKGLSHLEEEYQMKNLVCAQCHIEYFLDPETKEVTVPWKYGTDVAEVEATFMEWNYIDWVHPQTGGELYKIQHPEFETYLGSTHQQFGISCVDCHMPRITNDAGEQFPSHHWTSPLKTVEASCLGCHGESEAELVAEVERLQGTVENKTVEVSRQLVALIEAIAGARDTLPEATLEEVYQLHRSAQIRWDFVFVENSQGFHHYDKAMSYLNEAEAMINEAMSLLP</sequence>
<keyword evidence="9" id="KW-0408">Iron</keyword>
<dbReference type="SUPFAM" id="SSF48695">
    <property type="entry name" value="Multiheme cytochromes"/>
    <property type="match status" value="1"/>
</dbReference>
<keyword evidence="8" id="KW-0560">Oxidoreductase</keyword>
<comment type="caution">
    <text evidence="11">The sequence shown here is derived from an EMBL/GenBank/DDBJ whole genome shotgun (WGS) entry which is preliminary data.</text>
</comment>
<dbReference type="GO" id="GO:0030288">
    <property type="term" value="C:outer membrane-bounded periplasmic space"/>
    <property type="evidence" value="ECO:0007669"/>
    <property type="project" value="TreeGrafter"/>
</dbReference>
<comment type="subcellular location">
    <subcellularLocation>
        <location evidence="1">Cell envelope</location>
    </subcellularLocation>
</comment>
<protein>
    <recommendedName>
        <fullName evidence="3">nitrite reductase (cytochrome; ammonia-forming)</fullName>
        <ecNumber evidence="3">1.7.2.2</ecNumber>
    </recommendedName>
</protein>
<evidence type="ECO:0000256" key="7">
    <source>
        <dbReference type="ARBA" id="ARBA00022837"/>
    </source>
</evidence>
<dbReference type="EMBL" id="FXUF01000017">
    <property type="protein sequence ID" value="SMP68643.1"/>
    <property type="molecule type" value="Genomic_DNA"/>
</dbReference>
<dbReference type="Gene3D" id="1.10.1130.10">
    <property type="entry name" value="Flavocytochrome C3, Chain A"/>
    <property type="match status" value="1"/>
</dbReference>
<evidence type="ECO:0000256" key="1">
    <source>
        <dbReference type="ARBA" id="ARBA00004196"/>
    </source>
</evidence>
<comment type="catalytic activity">
    <reaction evidence="10">
        <text>6 Fe(III)-[cytochrome c] + NH4(+) + 2 H2O = 6 Fe(II)-[cytochrome c] + nitrite + 8 H(+)</text>
        <dbReference type="Rhea" id="RHEA:13089"/>
        <dbReference type="Rhea" id="RHEA-COMP:10350"/>
        <dbReference type="Rhea" id="RHEA-COMP:14399"/>
        <dbReference type="ChEBI" id="CHEBI:15377"/>
        <dbReference type="ChEBI" id="CHEBI:15378"/>
        <dbReference type="ChEBI" id="CHEBI:16301"/>
        <dbReference type="ChEBI" id="CHEBI:28938"/>
        <dbReference type="ChEBI" id="CHEBI:29033"/>
        <dbReference type="ChEBI" id="CHEBI:29034"/>
        <dbReference type="EC" id="1.7.2.2"/>
    </reaction>
</comment>
<evidence type="ECO:0000256" key="8">
    <source>
        <dbReference type="ARBA" id="ARBA00023002"/>
    </source>
</evidence>
<dbReference type="PANTHER" id="PTHR30633">
    <property type="entry name" value="CYTOCHROME C-552 RESPIRATORY NITRITE REDUCTASE"/>
    <property type="match status" value="1"/>
</dbReference>
<dbReference type="GO" id="GO:0046872">
    <property type="term" value="F:metal ion binding"/>
    <property type="evidence" value="ECO:0007669"/>
    <property type="project" value="UniProtKB-KW"/>
</dbReference>
<keyword evidence="12" id="KW-1185">Reference proteome</keyword>
<evidence type="ECO:0000256" key="2">
    <source>
        <dbReference type="ARBA" id="ARBA00009288"/>
    </source>
</evidence>
<accession>A0AA45WYK5</accession>
<keyword evidence="4" id="KW-0349">Heme</keyword>
<dbReference type="RefSeq" id="WP_283410532.1">
    <property type="nucleotide sequence ID" value="NZ_FXUF01000017.1"/>
</dbReference>
<dbReference type="AlphaFoldDB" id="A0AA45WYK5"/>
<keyword evidence="6" id="KW-0732">Signal</keyword>
<dbReference type="Gene3D" id="1.20.140.10">
    <property type="entry name" value="Butyryl-CoA Dehydrogenase, subunit A, domain 3"/>
    <property type="match status" value="1"/>
</dbReference>
<evidence type="ECO:0000256" key="6">
    <source>
        <dbReference type="ARBA" id="ARBA00022729"/>
    </source>
</evidence>
<evidence type="ECO:0000256" key="10">
    <source>
        <dbReference type="ARBA" id="ARBA00049131"/>
    </source>
</evidence>